<evidence type="ECO:0000256" key="5">
    <source>
        <dbReference type="ARBA" id="ARBA00022821"/>
    </source>
</evidence>
<dbReference type="InterPro" id="IPR035897">
    <property type="entry name" value="Toll_tir_struct_dom_sf"/>
</dbReference>
<dbReference type="SUPFAM" id="SSF52200">
    <property type="entry name" value="Toll/Interleukin receptor TIR domain"/>
    <property type="match status" value="2"/>
</dbReference>
<keyword evidence="2" id="KW-0433">Leucine-rich repeat</keyword>
<keyword evidence="3" id="KW-0677">Repeat</keyword>
<proteinExistence type="inferred from homology"/>
<dbReference type="SUPFAM" id="SSF52540">
    <property type="entry name" value="P-loop containing nucleoside triphosphate hydrolases"/>
    <property type="match status" value="2"/>
</dbReference>
<dbReference type="GO" id="GO:0007165">
    <property type="term" value="P:signal transduction"/>
    <property type="evidence" value="ECO:0007669"/>
    <property type="project" value="InterPro"/>
</dbReference>
<keyword evidence="7" id="KW-0520">NAD</keyword>
<dbReference type="GO" id="GO:0043531">
    <property type="term" value="F:ADP binding"/>
    <property type="evidence" value="ECO:0007669"/>
    <property type="project" value="InterPro"/>
</dbReference>
<sequence>MASSSSSSSSTSKTRWKYDVFLSFRGEDTRHGFTDHLYKALRRENIHVFRGDEQLQQSVIDFELMKAIEESQYAIIVFSENYADSKWCLDELAEIVQFRKKTGITVLPVFHHVDQSHVRNQTGPFAIAFGKHEKDDKINVEKMQKWKDALREVANLPGWDLNQRTNLSLPFLGEKLWTHDLLQEMGREIVHREAPQEPGLRSRLWHHKDIFSVLKTNTGTKNVEGMMLNSPPHKHKKDLDAKTFSEMTRLRSQPPKPSHLLRLLPILSSIGVPISFKGIFSLLILSFLVLPYNYTSIFICATLVLGKYCIFNSRHPEPEPINLLLPKLYSGLSSLKSLDLSNCNLSDGALPDDLSCLSSLQSLKLSKNNFTHLPDSFSQLSKLKLLYLDNCSKLRSLPCLPLRFTLINCLRLVEDEEGKITDVVLLDSLLEDEGGKITEGTLLDMHFRPLWQRYMEDQIHESEGFYSFFRQIEIPEWPLIRTNSPDVEIKGCGARILYEPDVVEFVQHFSQKIFRSPDDEVESSQSNAQIDPEPRLKSEVESSQSNAQIDLDPRLKSDLKSLLSRLYEGDGARYCPSDYIFPQIAIPQGWFSYQNLESYIKMELPPNLLDNSTWMGFTIFAFYTVDKQRAGSSYKQDSTIFLSFCSLPVVDEVPLTPYIAVSFSRDIFVELSRLLVCLQSKVMAAVFVRGAALGAAFGEVFAVLHDTVKNVGSKIPMFKSILKSLESNLDLLAPVVEDIRLLNKILDRQEEETKSLIEDMKTAEELLRMCSGIQGWNCLFQAYSTRKLTELDEAIVKFCQVHIQAQNRRNILMILELKSSPKEKEKKWRIKKIRGYLCSVPRAPAYIGLEVPLKVLKTRLLKEKEQHLLLTAPGGCGKTTLVKVLGHDKEVKGKFKDNIFFVPVSKNLNLMVIVQRLFHHLSDQEPEFQSDEDAINQLRELLTQIGPDPILLILDDVWSGSEFHLDKFKFDMPNYNLMVTSRTTFPGFSFTYNLKPLNDEDAMTLFHRSASLQDGSSHIPVEDIKKIVRSCGGFPLALEVIGLSLNGKPVEVWQSRARKWSNGHSILNSSSYLRDCLRRSLEFSDDQVTLKDYFMDLGSFPEDHRIPVPALIDMWAELYGLDEDGINVIANLRELSTQKLANLVITRKDASEIKRYYNEDFVTQHKLLRELAIYESSQGPVEQRQRMIMEISGNSPPSTKQKKQLINGRLLSISTNELFSSSWCNIQAPKVKVLVLNFQTKTYSLPEFVEMDELKVLIITNCGFFPAELRNFQQLGSLPNLKRIRLEKVSIPSLCKNPVLLRSLEKISLFMCNIGHTFGNFIQVSDALPNLMEINIDYCNDLVELPAGLCEVILLKTLSITNCHKLSVLPKGIEMLVNLEVLRLRSCTDLSELPDSIRGLHKLRILDISDCLSIRNLPKHIGELCNLEEIHMNGCLRLRNELPQSTTNLEQLKLVICDVERAKLWEPIKEVLTNLEIYDDVPLESIDKGCDGFIMVLCKKNLETTGITVFPVFYHVDPFHVQSLTGIFATELAKHVTVEVERIENWKKALMEVGNIAGWECTRTSPETKVIEEIVGSICSILCGNLPSVPNKDELKLVKELSIREENKKRGLSCSVHKPPDFIVGLDVPLKVLKSQLLKEKEQQLLVTAPGGHISDDQVPEFQNDEDAIHQLEELLMTQTGSNPVLLILDDVWSGSEYRLDKFMFDMPNYNILVTSRTTTLPGFSFTYTLNPLNDEDAMTLLCHSASLKDGSSHILVEHIKKMVKCCGGFPLALKVNGKSLYGKPVEVWRSKAKNWSNGHSIFTSGSESDLLNCLRKSIEFSDNDIIFKECFMDLGSFSEDQWIPVPTLIDIWVELYELDEDGIDTIANLHELATRNLINLVRTRKATSEINNYYNEVFVTQQNLLRELAKHESSQGPVGQRQRLIMDISGNTLPKWCTEQDQQLINARLLSISTDESFLSSWCNIQAPKVEVLILNFQKKNYNLPEFVEKMDKLKAFALPNLMEVNIDYCNDLVELPTGLRDVIRLKNLSITSCHNLSTLPKAIGKLVNLEVLTLGSCTDLFELPESIRNLHKLRILDISDCLNIRYLPKHIGELCNLKEIHMNGCLSLRSELPQSTTNLEQLRLVICDVERAKLWEPIKEDLTNLEVRIAEKDINLNWLFKS</sequence>
<dbReference type="SMART" id="SM00369">
    <property type="entry name" value="LRR_TYP"/>
    <property type="match status" value="5"/>
</dbReference>
<dbReference type="GO" id="GO:0005524">
    <property type="term" value="F:ATP binding"/>
    <property type="evidence" value="ECO:0007669"/>
    <property type="project" value="UniProtKB-KW"/>
</dbReference>
<dbReference type="Gene3D" id="1.10.10.10">
    <property type="entry name" value="Winged helix-like DNA-binding domain superfamily/Winged helix DNA-binding domain"/>
    <property type="match status" value="2"/>
</dbReference>
<keyword evidence="4" id="KW-0547">Nucleotide-binding</keyword>
<dbReference type="Pfam" id="PF01582">
    <property type="entry name" value="TIR"/>
    <property type="match status" value="2"/>
</dbReference>
<dbReference type="PROSITE" id="PS51450">
    <property type="entry name" value="LRR"/>
    <property type="match status" value="1"/>
</dbReference>
<evidence type="ECO:0000256" key="7">
    <source>
        <dbReference type="ARBA" id="ARBA00023027"/>
    </source>
</evidence>
<dbReference type="Pfam" id="PF23598">
    <property type="entry name" value="LRR_14"/>
    <property type="match status" value="1"/>
</dbReference>
<evidence type="ECO:0000256" key="2">
    <source>
        <dbReference type="ARBA" id="ARBA00022614"/>
    </source>
</evidence>
<dbReference type="SMART" id="SM00255">
    <property type="entry name" value="TIR"/>
    <property type="match status" value="1"/>
</dbReference>
<dbReference type="InterPro" id="IPR000157">
    <property type="entry name" value="TIR_dom"/>
</dbReference>
<comment type="similarity">
    <text evidence="1">Belongs to the disease resistance NB-LRR family.</text>
</comment>
<evidence type="ECO:0000256" key="3">
    <source>
        <dbReference type="ARBA" id="ARBA00022737"/>
    </source>
</evidence>
<dbReference type="Gene3D" id="1.10.8.430">
    <property type="entry name" value="Helical domain of apoptotic protease-activating factors"/>
    <property type="match status" value="2"/>
</dbReference>
<dbReference type="PANTHER" id="PTHR36766:SF3">
    <property type="entry name" value="RPW8 DOMAIN-CONTAINING PROTEIN"/>
    <property type="match status" value="1"/>
</dbReference>
<accession>A0A2N9J7T8</accession>
<dbReference type="InterPro" id="IPR008808">
    <property type="entry name" value="Powdery_mildew-R_dom"/>
</dbReference>
<dbReference type="Gene3D" id="3.40.50.10140">
    <property type="entry name" value="Toll/interleukin-1 receptor homology (TIR) domain"/>
    <property type="match status" value="2"/>
</dbReference>
<feature type="coiled-coil region" evidence="8">
    <location>
        <begin position="739"/>
        <end position="766"/>
    </location>
</feature>
<dbReference type="FunFam" id="3.40.50.10140:FF:000007">
    <property type="entry name" value="Disease resistance protein (TIR-NBS-LRR class)"/>
    <property type="match status" value="1"/>
</dbReference>
<evidence type="ECO:0000256" key="9">
    <source>
        <dbReference type="SAM" id="MobiDB-lite"/>
    </source>
</evidence>
<dbReference type="InterPro" id="IPR003591">
    <property type="entry name" value="Leu-rich_rpt_typical-subtyp"/>
</dbReference>
<dbReference type="InterPro" id="IPR055414">
    <property type="entry name" value="LRR_R13L4/SHOC2-like"/>
</dbReference>
<keyword evidence="8" id="KW-0175">Coiled coil</keyword>
<feature type="domain" description="RPW8" evidence="11">
    <location>
        <begin position="681"/>
        <end position="837"/>
    </location>
</feature>
<evidence type="ECO:0008006" key="13">
    <source>
        <dbReference type="Google" id="ProtNLM"/>
    </source>
</evidence>
<feature type="domain" description="TIR" evidence="10">
    <location>
        <begin position="16"/>
        <end position="185"/>
    </location>
</feature>
<dbReference type="GO" id="GO:0006952">
    <property type="term" value="P:defense response"/>
    <property type="evidence" value="ECO:0007669"/>
    <property type="project" value="UniProtKB-KW"/>
</dbReference>
<evidence type="ECO:0000259" key="10">
    <source>
        <dbReference type="PROSITE" id="PS50104"/>
    </source>
</evidence>
<dbReference type="EMBL" id="OIVN01006413">
    <property type="protein sequence ID" value="SPD32610.1"/>
    <property type="molecule type" value="Genomic_DNA"/>
</dbReference>
<dbReference type="SUPFAM" id="SSF52058">
    <property type="entry name" value="L domain-like"/>
    <property type="match status" value="3"/>
</dbReference>
<evidence type="ECO:0000256" key="1">
    <source>
        <dbReference type="ARBA" id="ARBA00008894"/>
    </source>
</evidence>
<evidence type="ECO:0000256" key="8">
    <source>
        <dbReference type="SAM" id="Coils"/>
    </source>
</evidence>
<reference evidence="12" key="1">
    <citation type="submission" date="2018-02" db="EMBL/GenBank/DDBJ databases">
        <authorList>
            <person name="Cohen D.B."/>
            <person name="Kent A.D."/>
        </authorList>
    </citation>
    <scope>NUCLEOTIDE SEQUENCE</scope>
</reference>
<evidence type="ECO:0000259" key="11">
    <source>
        <dbReference type="PROSITE" id="PS51153"/>
    </source>
</evidence>
<keyword evidence="6" id="KW-0067">ATP-binding</keyword>
<dbReference type="InterPro" id="IPR032675">
    <property type="entry name" value="LRR_dom_sf"/>
</dbReference>
<feature type="region of interest" description="Disordered" evidence="9">
    <location>
        <begin position="516"/>
        <end position="547"/>
    </location>
</feature>
<dbReference type="InterPro" id="IPR036388">
    <property type="entry name" value="WH-like_DNA-bd_sf"/>
</dbReference>
<dbReference type="PRINTS" id="PR00364">
    <property type="entry name" value="DISEASERSIST"/>
</dbReference>
<dbReference type="InterPro" id="IPR002182">
    <property type="entry name" value="NB-ARC"/>
</dbReference>
<dbReference type="FunFam" id="3.80.10.10:FF:001428">
    <property type="entry name" value="Probable disease resistance protein At5g04720"/>
    <property type="match status" value="1"/>
</dbReference>
<dbReference type="PROSITE" id="PS51153">
    <property type="entry name" value="RPW8"/>
    <property type="match status" value="1"/>
</dbReference>
<dbReference type="InterPro" id="IPR027417">
    <property type="entry name" value="P-loop_NTPase"/>
</dbReference>
<dbReference type="InterPro" id="IPR001611">
    <property type="entry name" value="Leu-rich_rpt"/>
</dbReference>
<protein>
    <recommendedName>
        <fullName evidence="13">TIR domain-containing protein</fullName>
    </recommendedName>
</protein>
<organism evidence="12">
    <name type="scientific">Fagus sylvatica</name>
    <name type="common">Beechnut</name>
    <dbReference type="NCBI Taxonomy" id="28930"/>
    <lineage>
        <taxon>Eukaryota</taxon>
        <taxon>Viridiplantae</taxon>
        <taxon>Streptophyta</taxon>
        <taxon>Embryophyta</taxon>
        <taxon>Tracheophyta</taxon>
        <taxon>Spermatophyta</taxon>
        <taxon>Magnoliopsida</taxon>
        <taxon>eudicotyledons</taxon>
        <taxon>Gunneridae</taxon>
        <taxon>Pentapetalae</taxon>
        <taxon>rosids</taxon>
        <taxon>fabids</taxon>
        <taxon>Fagales</taxon>
        <taxon>Fagaceae</taxon>
        <taxon>Fagus</taxon>
    </lineage>
</organism>
<dbReference type="Pfam" id="PF00931">
    <property type="entry name" value="NB-ARC"/>
    <property type="match status" value="1"/>
</dbReference>
<dbReference type="Gene3D" id="3.80.10.10">
    <property type="entry name" value="Ribonuclease Inhibitor"/>
    <property type="match status" value="3"/>
</dbReference>
<keyword evidence="5" id="KW-0611">Plant defense</keyword>
<name>A0A2N9J7T8_FAGSY</name>
<evidence type="ECO:0000256" key="4">
    <source>
        <dbReference type="ARBA" id="ARBA00022741"/>
    </source>
</evidence>
<gene>
    <name evidence="12" type="ORF">FSB_LOCUS60492</name>
</gene>
<dbReference type="Gene3D" id="3.40.50.300">
    <property type="entry name" value="P-loop containing nucleotide triphosphate hydrolases"/>
    <property type="match status" value="2"/>
</dbReference>
<dbReference type="PANTHER" id="PTHR36766">
    <property type="entry name" value="PLANT BROAD-SPECTRUM MILDEW RESISTANCE PROTEIN RPW8"/>
    <property type="match status" value="1"/>
</dbReference>
<evidence type="ECO:0000313" key="12">
    <source>
        <dbReference type="EMBL" id="SPD32610.1"/>
    </source>
</evidence>
<evidence type="ECO:0000256" key="6">
    <source>
        <dbReference type="ARBA" id="ARBA00022840"/>
    </source>
</evidence>
<dbReference type="Pfam" id="PF05659">
    <property type="entry name" value="RPW8"/>
    <property type="match status" value="1"/>
</dbReference>
<dbReference type="InterPro" id="IPR042197">
    <property type="entry name" value="Apaf_helical"/>
</dbReference>
<dbReference type="PROSITE" id="PS50104">
    <property type="entry name" value="TIR"/>
    <property type="match status" value="1"/>
</dbReference>